<proteinExistence type="predicted"/>
<dbReference type="EMBL" id="MN740224">
    <property type="protein sequence ID" value="QHT94532.1"/>
    <property type="molecule type" value="Genomic_DNA"/>
</dbReference>
<dbReference type="AlphaFoldDB" id="A0A6C0INF6"/>
<feature type="transmembrane region" description="Helical" evidence="1">
    <location>
        <begin position="36"/>
        <end position="64"/>
    </location>
</feature>
<evidence type="ECO:0000313" key="2">
    <source>
        <dbReference type="EMBL" id="QHT94532.1"/>
    </source>
</evidence>
<accession>A0A6C0INF6</accession>
<evidence type="ECO:0000256" key="1">
    <source>
        <dbReference type="SAM" id="Phobius"/>
    </source>
</evidence>
<protein>
    <submittedName>
        <fullName evidence="2">Uncharacterized protein</fullName>
    </submittedName>
</protein>
<organism evidence="2">
    <name type="scientific">viral metagenome</name>
    <dbReference type="NCBI Taxonomy" id="1070528"/>
    <lineage>
        <taxon>unclassified sequences</taxon>
        <taxon>metagenomes</taxon>
        <taxon>organismal metagenomes</taxon>
    </lineage>
</organism>
<keyword evidence="1" id="KW-0472">Membrane</keyword>
<name>A0A6C0INF6_9ZZZZ</name>
<keyword evidence="1" id="KW-1133">Transmembrane helix</keyword>
<sequence>MKTNIFSLFFTLFILYIVLAEYELIKKHSDTILGRFILVACVIFYTSIDKYFGLFFSLIIILFLQDQFIEGMLNLDDANYRDEHTKSTFSSFEKQEILKYYKSCPVSNTDIQSLYTHSTILNKPNKYNEDFKQHNCKNMKLKYKSMDVPDDMVRHIFPSLQFHNETCNICNNNCKFSITDSKLKTTKELEPKNTTFV</sequence>
<reference evidence="2" key="1">
    <citation type="journal article" date="2020" name="Nature">
        <title>Giant virus diversity and host interactions through global metagenomics.</title>
        <authorList>
            <person name="Schulz F."/>
            <person name="Roux S."/>
            <person name="Paez-Espino D."/>
            <person name="Jungbluth S."/>
            <person name="Walsh D.A."/>
            <person name="Denef V.J."/>
            <person name="McMahon K.D."/>
            <person name="Konstantinidis K.T."/>
            <person name="Eloe-Fadrosh E.A."/>
            <person name="Kyrpides N.C."/>
            <person name="Woyke T."/>
        </authorList>
    </citation>
    <scope>NUCLEOTIDE SEQUENCE</scope>
    <source>
        <strain evidence="2">GVMAG-M-3300024258-28</strain>
    </source>
</reference>
<keyword evidence="1" id="KW-0812">Transmembrane</keyword>